<evidence type="ECO:0000313" key="2">
    <source>
        <dbReference type="Proteomes" id="UP000621799"/>
    </source>
</evidence>
<protein>
    <submittedName>
        <fullName evidence="1">Uncharacterized protein</fullName>
    </submittedName>
</protein>
<reference evidence="1" key="1">
    <citation type="submission" date="2020-10" db="EMBL/GenBank/DDBJ databases">
        <authorList>
            <person name="Castelo-Branco R."/>
            <person name="Eusebio N."/>
            <person name="Adriana R."/>
            <person name="Vieira A."/>
            <person name="Brugerolle De Fraissinette N."/>
            <person name="Rezende De Castro R."/>
            <person name="Schneider M.P."/>
            <person name="Vasconcelos V."/>
            <person name="Leao P.N."/>
        </authorList>
    </citation>
    <scope>NUCLEOTIDE SEQUENCE</scope>
    <source>
        <strain evidence="1">LEGE 11467</strain>
    </source>
</reference>
<name>A0A928Z9I6_9CYAN</name>
<organism evidence="1 2">
    <name type="scientific">Zarconia navalis LEGE 11467</name>
    <dbReference type="NCBI Taxonomy" id="1828826"/>
    <lineage>
        <taxon>Bacteria</taxon>
        <taxon>Bacillati</taxon>
        <taxon>Cyanobacteriota</taxon>
        <taxon>Cyanophyceae</taxon>
        <taxon>Oscillatoriophycideae</taxon>
        <taxon>Oscillatoriales</taxon>
        <taxon>Oscillatoriales incertae sedis</taxon>
        <taxon>Zarconia</taxon>
        <taxon>Zarconia navalis</taxon>
    </lineage>
</organism>
<dbReference type="EMBL" id="JADEXN010000239">
    <property type="protein sequence ID" value="MBE9041739.1"/>
    <property type="molecule type" value="Genomic_DNA"/>
</dbReference>
<feature type="non-terminal residue" evidence="1">
    <location>
        <position position="1"/>
    </location>
</feature>
<comment type="caution">
    <text evidence="1">The sequence shown here is derived from an EMBL/GenBank/DDBJ whole genome shotgun (WGS) entry which is preliminary data.</text>
</comment>
<proteinExistence type="predicted"/>
<gene>
    <name evidence="1" type="ORF">IQ235_13215</name>
</gene>
<keyword evidence="2" id="KW-1185">Reference proteome</keyword>
<dbReference type="AlphaFoldDB" id="A0A928Z9I6"/>
<dbReference type="Proteomes" id="UP000621799">
    <property type="component" value="Unassembled WGS sequence"/>
</dbReference>
<evidence type="ECO:0000313" key="1">
    <source>
        <dbReference type="EMBL" id="MBE9041739.1"/>
    </source>
</evidence>
<sequence>QIAAQFKGRNTQKKLDAIAQNLDRLEWFGVVIPRKEGAIVYWQQAG</sequence>
<accession>A0A928Z9I6</accession>